<name>A0A152A2P5_TIELA</name>
<dbReference type="InParanoid" id="A0A152A2P5"/>
<proteinExistence type="predicted"/>
<comment type="caution">
    <text evidence="2">The sequence shown here is derived from an EMBL/GenBank/DDBJ whole genome shotgun (WGS) entry which is preliminary data.</text>
</comment>
<dbReference type="AlphaFoldDB" id="A0A152A2P5"/>
<evidence type="ECO:0000313" key="3">
    <source>
        <dbReference type="Proteomes" id="UP000076078"/>
    </source>
</evidence>
<reference evidence="2 3" key="1">
    <citation type="submission" date="2015-12" db="EMBL/GenBank/DDBJ databases">
        <title>Dictyostelia acquired genes for synthesis and detection of signals that induce cell-type specialization by lateral gene transfer from prokaryotes.</title>
        <authorList>
            <person name="Gloeckner G."/>
            <person name="Schaap P."/>
        </authorList>
    </citation>
    <scope>NUCLEOTIDE SEQUENCE [LARGE SCALE GENOMIC DNA]</scope>
    <source>
        <strain evidence="2 3">TK</strain>
    </source>
</reference>
<evidence type="ECO:0000313" key="2">
    <source>
        <dbReference type="EMBL" id="KYR00375.1"/>
    </source>
</evidence>
<dbReference type="Proteomes" id="UP000076078">
    <property type="component" value="Unassembled WGS sequence"/>
</dbReference>
<sequence length="160" mass="18804">MVVREFIPQDKYLIPTLEKQNYQLPGTHNKKGMIKTESMQTIQGYEVEAHRLQTSESLYNISDNNNNNNNNIEKKVNRLSLSSDSNENLYQIPKFKPHIDYSSSEEEKENNDIIDQWNSKHKKEKNYINYRLVSTPSPNVENSPKLNIHKQTSTEHPNHY</sequence>
<keyword evidence="3" id="KW-1185">Reference proteome</keyword>
<dbReference type="FunCoup" id="A0A152A2P5">
    <property type="interactions" value="738"/>
</dbReference>
<evidence type="ECO:0000256" key="1">
    <source>
        <dbReference type="SAM" id="MobiDB-lite"/>
    </source>
</evidence>
<feature type="compositionally biased region" description="Polar residues" evidence="1">
    <location>
        <begin position="134"/>
        <end position="151"/>
    </location>
</feature>
<dbReference type="EMBL" id="LODT01000015">
    <property type="protein sequence ID" value="KYR00375.1"/>
    <property type="molecule type" value="Genomic_DNA"/>
</dbReference>
<feature type="region of interest" description="Disordered" evidence="1">
    <location>
        <begin position="134"/>
        <end position="160"/>
    </location>
</feature>
<gene>
    <name evidence="2" type="ORF">DLAC_03120</name>
</gene>
<organism evidence="2 3">
    <name type="scientific">Tieghemostelium lacteum</name>
    <name type="common">Slime mold</name>
    <name type="synonym">Dictyostelium lacteum</name>
    <dbReference type="NCBI Taxonomy" id="361077"/>
    <lineage>
        <taxon>Eukaryota</taxon>
        <taxon>Amoebozoa</taxon>
        <taxon>Evosea</taxon>
        <taxon>Eumycetozoa</taxon>
        <taxon>Dictyostelia</taxon>
        <taxon>Dictyosteliales</taxon>
        <taxon>Raperosteliaceae</taxon>
        <taxon>Tieghemostelium</taxon>
    </lineage>
</organism>
<accession>A0A152A2P5</accession>
<protein>
    <submittedName>
        <fullName evidence="2">Uncharacterized protein</fullName>
    </submittedName>
</protein>